<dbReference type="InterPro" id="IPR010430">
    <property type="entry name" value="DUF1028"/>
</dbReference>
<evidence type="ECO:0000313" key="2">
    <source>
        <dbReference type="Proteomes" id="UP000607197"/>
    </source>
</evidence>
<dbReference type="Proteomes" id="UP000607197">
    <property type="component" value="Unassembled WGS sequence"/>
</dbReference>
<gene>
    <name evidence="1" type="ORF">GCM10009039_19170</name>
</gene>
<dbReference type="Pfam" id="PF06267">
    <property type="entry name" value="DUF1028"/>
    <property type="match status" value="1"/>
</dbReference>
<reference evidence="1" key="1">
    <citation type="journal article" date="2014" name="Int. J. Syst. Evol. Microbiol.">
        <title>Complete genome sequence of Corynebacterium casei LMG S-19264T (=DSM 44701T), isolated from a smear-ripened cheese.</title>
        <authorList>
            <consortium name="US DOE Joint Genome Institute (JGI-PGF)"/>
            <person name="Walter F."/>
            <person name="Albersmeier A."/>
            <person name="Kalinowski J."/>
            <person name="Ruckert C."/>
        </authorList>
    </citation>
    <scope>NUCLEOTIDE SEQUENCE</scope>
    <source>
        <strain evidence="1">JCM 19596</strain>
    </source>
</reference>
<dbReference type="RefSeq" id="WP_188978332.1">
    <property type="nucleotide sequence ID" value="NZ_BMPG01000002.1"/>
</dbReference>
<dbReference type="AlphaFoldDB" id="A0A830FJ40"/>
<dbReference type="PANTHER" id="PTHR39328:SF1">
    <property type="entry name" value="BLL2871 PROTEIN"/>
    <property type="match status" value="1"/>
</dbReference>
<name>A0A830FJ40_9EURY</name>
<evidence type="ECO:0008006" key="3">
    <source>
        <dbReference type="Google" id="ProtNLM"/>
    </source>
</evidence>
<dbReference type="InterPro" id="IPR029055">
    <property type="entry name" value="Ntn_hydrolases_N"/>
</dbReference>
<dbReference type="PANTHER" id="PTHR39328">
    <property type="entry name" value="BLL2871 PROTEIN"/>
    <property type="match status" value="1"/>
</dbReference>
<evidence type="ECO:0000313" key="1">
    <source>
        <dbReference type="EMBL" id="GGL61156.1"/>
    </source>
</evidence>
<sequence>MTFSVCFREETPDGPVFAAGAATDAPAVGALCPYATERGVICTQSFVNVRLGRRGIDLLDDLSVSDAVEGLLAQDDHAELRQVHGLDARGDAFAYSGEGCDGWFGHRVEGDRTAAGNMLTGPETLDAALDALDGDFDDHVDRLLAALAAGKDAGGDKRGHSSAAVVVWAPKTEAYHDLRVDEHDAPIAELRGVYERTKERSGDFSEDSKSRIFD</sequence>
<organism evidence="1 2">
    <name type="scientific">Halocalculus aciditolerans</name>
    <dbReference type="NCBI Taxonomy" id="1383812"/>
    <lineage>
        <taxon>Archaea</taxon>
        <taxon>Methanobacteriati</taxon>
        <taxon>Methanobacteriota</taxon>
        <taxon>Stenosarchaea group</taxon>
        <taxon>Halobacteria</taxon>
        <taxon>Halobacteriales</taxon>
        <taxon>Halobacteriaceae</taxon>
        <taxon>Halocalculus</taxon>
    </lineage>
</organism>
<accession>A0A830FJ40</accession>
<comment type="caution">
    <text evidence="1">The sequence shown here is derived from an EMBL/GenBank/DDBJ whole genome shotgun (WGS) entry which is preliminary data.</text>
</comment>
<proteinExistence type="predicted"/>
<dbReference type="SUPFAM" id="SSF56235">
    <property type="entry name" value="N-terminal nucleophile aminohydrolases (Ntn hydrolases)"/>
    <property type="match status" value="1"/>
</dbReference>
<dbReference type="EMBL" id="BMPG01000002">
    <property type="protein sequence ID" value="GGL61156.1"/>
    <property type="molecule type" value="Genomic_DNA"/>
</dbReference>
<dbReference type="Gene3D" id="3.60.20.10">
    <property type="entry name" value="Glutamine Phosphoribosylpyrophosphate, subunit 1, domain 1"/>
    <property type="match status" value="1"/>
</dbReference>
<protein>
    <recommendedName>
        <fullName evidence="3">DUF1028 domain-containing protein</fullName>
    </recommendedName>
</protein>
<dbReference type="OrthoDB" id="311454at2157"/>
<keyword evidence="2" id="KW-1185">Reference proteome</keyword>
<reference evidence="1" key="2">
    <citation type="submission" date="2020-09" db="EMBL/GenBank/DDBJ databases">
        <authorList>
            <person name="Sun Q."/>
            <person name="Ohkuma M."/>
        </authorList>
    </citation>
    <scope>NUCLEOTIDE SEQUENCE</scope>
    <source>
        <strain evidence="1">JCM 19596</strain>
    </source>
</reference>